<protein>
    <submittedName>
        <fullName evidence="1">Uncharacterized protein</fullName>
    </submittedName>
</protein>
<keyword evidence="2" id="KW-1185">Reference proteome</keyword>
<comment type="caution">
    <text evidence="1">The sequence shown here is derived from an EMBL/GenBank/DDBJ whole genome shotgun (WGS) entry which is preliminary data.</text>
</comment>
<organism evidence="1 2">
    <name type="scientific">Streptococcus loxodontisalivarius</name>
    <dbReference type="NCBI Taxonomy" id="1349415"/>
    <lineage>
        <taxon>Bacteria</taxon>
        <taxon>Bacillati</taxon>
        <taxon>Bacillota</taxon>
        <taxon>Bacilli</taxon>
        <taxon>Lactobacillales</taxon>
        <taxon>Streptococcaceae</taxon>
        <taxon>Streptococcus</taxon>
    </lineage>
</organism>
<evidence type="ECO:0000313" key="2">
    <source>
        <dbReference type="Proteomes" id="UP000697472"/>
    </source>
</evidence>
<reference evidence="1 2" key="1">
    <citation type="submission" date="2021-01" db="EMBL/GenBank/DDBJ databases">
        <title>Genomic Encyclopedia of Type Strains, Phase IV (KMG-IV): sequencing the most valuable type-strain genomes for metagenomic binning, comparative biology and taxonomic classification.</title>
        <authorList>
            <person name="Goeker M."/>
        </authorList>
    </citation>
    <scope>NUCLEOTIDE SEQUENCE [LARGE SCALE GENOMIC DNA]</scope>
    <source>
        <strain evidence="1 2">DSM 27382</strain>
    </source>
</reference>
<gene>
    <name evidence="1" type="ORF">JOC28_000083</name>
</gene>
<accession>A0ABS2PP49</accession>
<dbReference type="RefSeq" id="WP_205008739.1">
    <property type="nucleotide sequence ID" value="NZ_JAFBEH010000001.1"/>
</dbReference>
<dbReference type="Proteomes" id="UP000697472">
    <property type="component" value="Unassembled WGS sequence"/>
</dbReference>
<dbReference type="EMBL" id="JAFBEH010000001">
    <property type="protein sequence ID" value="MBM7641799.1"/>
    <property type="molecule type" value="Genomic_DNA"/>
</dbReference>
<proteinExistence type="predicted"/>
<evidence type="ECO:0000313" key="1">
    <source>
        <dbReference type="EMBL" id="MBM7641799.1"/>
    </source>
</evidence>
<sequence length="58" mass="6866">MMTLLVNREELSIMGVTFDNLADFEAVWYAIGSSMIEDFQPKKQDVEYLKNYIMNKRK</sequence>
<name>A0ABS2PP49_9STRE</name>